<gene>
    <name evidence="1" type="ORF">F2Q70_00034948</name>
</gene>
<organism evidence="1">
    <name type="scientific">Brassica cretica</name>
    <name type="common">Mustard</name>
    <dbReference type="NCBI Taxonomy" id="69181"/>
    <lineage>
        <taxon>Eukaryota</taxon>
        <taxon>Viridiplantae</taxon>
        <taxon>Streptophyta</taxon>
        <taxon>Embryophyta</taxon>
        <taxon>Tracheophyta</taxon>
        <taxon>Spermatophyta</taxon>
        <taxon>Magnoliopsida</taxon>
        <taxon>eudicotyledons</taxon>
        <taxon>Gunneridae</taxon>
        <taxon>Pentapetalae</taxon>
        <taxon>rosids</taxon>
        <taxon>malvids</taxon>
        <taxon>Brassicales</taxon>
        <taxon>Brassicaceae</taxon>
        <taxon>Brassiceae</taxon>
        <taxon>Brassica</taxon>
    </lineage>
</organism>
<name>A0A8S9JYK1_BRACR</name>
<dbReference type="EMBL" id="QGKY02000246">
    <property type="protein sequence ID" value="KAF2587610.1"/>
    <property type="molecule type" value="Genomic_DNA"/>
</dbReference>
<proteinExistence type="predicted"/>
<reference evidence="1" key="1">
    <citation type="submission" date="2019-12" db="EMBL/GenBank/DDBJ databases">
        <title>Genome sequencing and annotation of Brassica cretica.</title>
        <authorList>
            <person name="Studholme D.J."/>
            <person name="Sarris P.F."/>
        </authorList>
    </citation>
    <scope>NUCLEOTIDE SEQUENCE</scope>
    <source>
        <strain evidence="1">PFS-102/07</strain>
        <tissue evidence="1">Leaf</tissue>
    </source>
</reference>
<sequence>MAMEPSDVEVTPPPKTMNLEAQLQDPECLRGQPNILTEEVNSARLKSIIVSPREGKEIEQEATENSLEVADDEETLRNFQSKTKTKGQRQQGSVHHACLLTFSEEQALEKENYHRFRPHQVTGGSR</sequence>
<evidence type="ECO:0000313" key="1">
    <source>
        <dbReference type="EMBL" id="KAF2587610.1"/>
    </source>
</evidence>
<dbReference type="AlphaFoldDB" id="A0A8S9JYK1"/>
<protein>
    <submittedName>
        <fullName evidence="1">Uncharacterized protein</fullName>
    </submittedName>
</protein>
<comment type="caution">
    <text evidence="1">The sequence shown here is derived from an EMBL/GenBank/DDBJ whole genome shotgun (WGS) entry which is preliminary data.</text>
</comment>
<accession>A0A8S9JYK1</accession>